<dbReference type="PROSITE" id="PS50112">
    <property type="entry name" value="PAS"/>
    <property type="match status" value="1"/>
</dbReference>
<keyword evidence="1" id="KW-0472">Membrane</keyword>
<dbReference type="InterPro" id="IPR000014">
    <property type="entry name" value="PAS"/>
</dbReference>
<reference evidence="4" key="1">
    <citation type="journal article" date="2021" name="PeerJ">
        <title>Extensive microbial diversity within the chicken gut microbiome revealed by metagenomics and culture.</title>
        <authorList>
            <person name="Gilroy R."/>
            <person name="Ravi A."/>
            <person name="Getino M."/>
            <person name="Pursley I."/>
            <person name="Horton D.L."/>
            <person name="Alikhan N.F."/>
            <person name="Baker D."/>
            <person name="Gharbi K."/>
            <person name="Hall N."/>
            <person name="Watson M."/>
            <person name="Adriaenssens E.M."/>
            <person name="Foster-Nyarko E."/>
            <person name="Jarju S."/>
            <person name="Secka A."/>
            <person name="Antonio M."/>
            <person name="Oren A."/>
            <person name="Chaudhuri R.R."/>
            <person name="La Ragione R."/>
            <person name="Hildebrand F."/>
            <person name="Pallen M.J."/>
        </authorList>
    </citation>
    <scope>NUCLEOTIDE SEQUENCE</scope>
    <source>
        <strain evidence="4">9264</strain>
    </source>
</reference>
<dbReference type="EMBL" id="DWUQ01000167">
    <property type="protein sequence ID" value="HJD44962.1"/>
    <property type="molecule type" value="Genomic_DNA"/>
</dbReference>
<dbReference type="Pfam" id="PF00990">
    <property type="entry name" value="GGDEF"/>
    <property type="match status" value="1"/>
</dbReference>
<dbReference type="Pfam" id="PF00497">
    <property type="entry name" value="SBP_bac_3"/>
    <property type="match status" value="1"/>
</dbReference>
<dbReference type="CDD" id="cd00130">
    <property type="entry name" value="PAS"/>
    <property type="match status" value="1"/>
</dbReference>
<feature type="domain" description="PAS" evidence="2">
    <location>
        <begin position="279"/>
        <end position="332"/>
    </location>
</feature>
<gene>
    <name evidence="4" type="ORF">H9906_08070</name>
</gene>
<dbReference type="Gene3D" id="3.40.190.10">
    <property type="entry name" value="Periplasmic binding protein-like II"/>
    <property type="match status" value="2"/>
</dbReference>
<dbReference type="InterPro" id="IPR043128">
    <property type="entry name" value="Rev_trsase/Diguanyl_cyclase"/>
</dbReference>
<dbReference type="NCBIfam" id="TIGR00229">
    <property type="entry name" value="sensory_box"/>
    <property type="match status" value="1"/>
</dbReference>
<organism evidence="4 5">
    <name type="scientific">Candidatus Paenalcaligenes intestinipullorum</name>
    <dbReference type="NCBI Taxonomy" id="2838718"/>
    <lineage>
        <taxon>Bacteria</taxon>
        <taxon>Pseudomonadati</taxon>
        <taxon>Pseudomonadota</taxon>
        <taxon>Betaproteobacteria</taxon>
        <taxon>Burkholderiales</taxon>
        <taxon>Alcaligenaceae</taxon>
        <taxon>Paenalcaligenes</taxon>
    </lineage>
</organism>
<feature type="domain" description="GGDEF" evidence="3">
    <location>
        <begin position="440"/>
        <end position="458"/>
    </location>
</feature>
<dbReference type="InterPro" id="IPR035965">
    <property type="entry name" value="PAS-like_dom_sf"/>
</dbReference>
<keyword evidence="1" id="KW-0812">Transmembrane</keyword>
<dbReference type="Gene3D" id="3.30.70.270">
    <property type="match status" value="1"/>
</dbReference>
<comment type="caution">
    <text evidence="4">The sequence shown here is derived from an EMBL/GenBank/DDBJ whole genome shotgun (WGS) entry which is preliminary data.</text>
</comment>
<dbReference type="NCBIfam" id="TIGR00254">
    <property type="entry name" value="GGDEF"/>
    <property type="match status" value="1"/>
</dbReference>
<proteinExistence type="predicted"/>
<evidence type="ECO:0000256" key="1">
    <source>
        <dbReference type="SAM" id="Phobius"/>
    </source>
</evidence>
<dbReference type="AlphaFoldDB" id="A0A9D2RIB4"/>
<dbReference type="InterPro" id="IPR000160">
    <property type="entry name" value="GGDEF_dom"/>
</dbReference>
<keyword evidence="1" id="KW-1133">Transmembrane helix</keyword>
<dbReference type="SUPFAM" id="SSF53850">
    <property type="entry name" value="Periplasmic binding protein-like II"/>
    <property type="match status" value="1"/>
</dbReference>
<dbReference type="SMART" id="SM00062">
    <property type="entry name" value="PBPb"/>
    <property type="match status" value="1"/>
</dbReference>
<feature type="transmembrane region" description="Helical" evidence="1">
    <location>
        <begin position="242"/>
        <end position="262"/>
    </location>
</feature>
<accession>A0A9D2RIB4</accession>
<dbReference type="PROSITE" id="PS50887">
    <property type="entry name" value="GGDEF"/>
    <property type="match status" value="1"/>
</dbReference>
<dbReference type="InterPro" id="IPR001638">
    <property type="entry name" value="Solute-binding_3/MltF_N"/>
</dbReference>
<dbReference type="Pfam" id="PF08448">
    <property type="entry name" value="PAS_4"/>
    <property type="match status" value="1"/>
</dbReference>
<dbReference type="PANTHER" id="PTHR44757:SF2">
    <property type="entry name" value="BIOFILM ARCHITECTURE MAINTENANCE PROTEIN MBAA"/>
    <property type="match status" value="1"/>
</dbReference>
<dbReference type="SUPFAM" id="SSF55073">
    <property type="entry name" value="Nucleotide cyclase"/>
    <property type="match status" value="1"/>
</dbReference>
<name>A0A9D2RIB4_9BURK</name>
<dbReference type="InterPro" id="IPR013656">
    <property type="entry name" value="PAS_4"/>
</dbReference>
<sequence>MASAQAQPNKTLRVGVYHSPPKLFFNEQHQMDGIFADLLNEVARQENWVLVPIPCELGTCIEGLKTGHVDIVPGLSAADVNMRRFSAHTLPALEDWVQIYARPGSTYKSILDLDQKRIATYLDSGLEKSLPAQLRFYGLHAELMPQDNAPAARLAVTENHADVAAVNSITGLQETAFHNLLPTAIVFDPVAQYFVAKQNQQADTLEIINSYLEAWQNAPEGESFYSEVIGKWNRVAPPKSLAVFWGSIALLGAFLGLSVYFITRLRNKVTEQNRQLLASEKRLSIILDTVDAHIFIKDHELRYIYANRKMCEFFGENTDSIQGKTDFDLAMPARTALDIQQTDLKVLELGERIAGEEQLYDRRHQTEATFFAVRMLLTAEEINEDKDGVCGIATDITEYKATREANHRLAFYDTLTKLPNRSSLLKRLAHTLEDIKRKPSCAAVLFIDLDNFKHINDA</sequence>
<dbReference type="SUPFAM" id="SSF55785">
    <property type="entry name" value="PYP-like sensor domain (PAS domain)"/>
    <property type="match status" value="1"/>
</dbReference>
<evidence type="ECO:0000259" key="3">
    <source>
        <dbReference type="PROSITE" id="PS50887"/>
    </source>
</evidence>
<evidence type="ECO:0000313" key="4">
    <source>
        <dbReference type="EMBL" id="HJD44962.1"/>
    </source>
</evidence>
<dbReference type="InterPro" id="IPR029787">
    <property type="entry name" value="Nucleotide_cyclase"/>
</dbReference>
<dbReference type="Proteomes" id="UP000823889">
    <property type="component" value="Unassembled WGS sequence"/>
</dbReference>
<reference evidence="4" key="2">
    <citation type="submission" date="2021-04" db="EMBL/GenBank/DDBJ databases">
        <authorList>
            <person name="Gilroy R."/>
        </authorList>
    </citation>
    <scope>NUCLEOTIDE SEQUENCE</scope>
    <source>
        <strain evidence="4">9264</strain>
    </source>
</reference>
<evidence type="ECO:0000313" key="5">
    <source>
        <dbReference type="Proteomes" id="UP000823889"/>
    </source>
</evidence>
<dbReference type="Gene3D" id="3.30.450.20">
    <property type="entry name" value="PAS domain"/>
    <property type="match status" value="1"/>
</dbReference>
<dbReference type="PANTHER" id="PTHR44757">
    <property type="entry name" value="DIGUANYLATE CYCLASE DGCP"/>
    <property type="match status" value="1"/>
</dbReference>
<evidence type="ECO:0000259" key="2">
    <source>
        <dbReference type="PROSITE" id="PS50112"/>
    </source>
</evidence>
<protein>
    <submittedName>
        <fullName evidence="4">Transporter substrate-binding domain-containing protein</fullName>
    </submittedName>
</protein>
<feature type="non-terminal residue" evidence="4">
    <location>
        <position position="458"/>
    </location>
</feature>
<dbReference type="InterPro" id="IPR052155">
    <property type="entry name" value="Biofilm_reg_signaling"/>
</dbReference>